<dbReference type="EMBL" id="VNIQ01000001">
    <property type="protein sequence ID" value="TYQ08501.1"/>
    <property type="molecule type" value="Genomic_DNA"/>
</dbReference>
<evidence type="ECO:0000313" key="1">
    <source>
        <dbReference type="EMBL" id="TYQ08501.1"/>
    </source>
</evidence>
<reference evidence="1" key="1">
    <citation type="submission" date="2019-07" db="EMBL/GenBank/DDBJ databases">
        <title>Genomic Encyclopedia of Type Strains, Phase IV (KMG-IV): sequencing the most valuable type-strain genomes for metagenomic binning, comparative biology and taxonomic classification.</title>
        <authorList>
            <person name="Goeker M."/>
        </authorList>
    </citation>
    <scope>NUCLEOTIDE SEQUENCE</scope>
    <source>
        <strain evidence="1">DSM 44596</strain>
    </source>
</reference>
<dbReference type="SUPFAM" id="SSF50998">
    <property type="entry name" value="Quinoprotein alcohol dehydrogenase-like"/>
    <property type="match status" value="1"/>
</dbReference>
<dbReference type="Gene3D" id="2.130.10.10">
    <property type="entry name" value="YVTN repeat-like/Quinoprotein amine dehydrogenase"/>
    <property type="match status" value="1"/>
</dbReference>
<dbReference type="AlphaFoldDB" id="A0A652YXU6"/>
<dbReference type="InterPro" id="IPR011047">
    <property type="entry name" value="Quinoprotein_ADH-like_sf"/>
</dbReference>
<organism evidence="1">
    <name type="scientific">Nocardia globerula</name>
    <dbReference type="NCBI Taxonomy" id="1818"/>
    <lineage>
        <taxon>Bacteria</taxon>
        <taxon>Bacillati</taxon>
        <taxon>Actinomycetota</taxon>
        <taxon>Actinomycetes</taxon>
        <taxon>Mycobacteriales</taxon>
        <taxon>Nocardiaceae</taxon>
        <taxon>Nocardia</taxon>
    </lineage>
</organism>
<sequence>MLAPERRTRSDVIAALGIALAVIVAVTVVWLRSDARGTTSVTADTALPPLTTSAVLPDILREVWAFPSADSTAPIAVGNAAVTADGSDVVGRDPATGDEVWRYSRNYPLCGAIGSWDRVVAVYQDDRGCSQVTSLVADTGARKDQRNSDADPSVILSADGTYVISLGDTRMELWRSDLVRTLEYGRVDAPVNPNKQPHAGCELLSAASSSSRVSVLQKCEGDASNRLTIMNPAPKDAQEPQEYGTVVLPDSEGARVVAVSGEKTAVYLPGANGTVSRLSIFDGAGTALVDYPVNGVDSQRATLRTDKNSITWWTGTQTINLRSNDLTPTWIVEGTSGPGTLVSDQLLVPVPNGIAVINPTDGAVTRMIGVDRGDVTSPIVIASAGDTILEQRDGTLVALR</sequence>
<comment type="caution">
    <text evidence="1">The sequence shown here is derived from an EMBL/GenBank/DDBJ whole genome shotgun (WGS) entry which is preliminary data.</text>
</comment>
<dbReference type="InterPro" id="IPR015943">
    <property type="entry name" value="WD40/YVTN_repeat-like_dom_sf"/>
</dbReference>
<gene>
    <name evidence="1" type="ORF">FNL38_101873</name>
</gene>
<accession>A0A652YXU6</accession>
<proteinExistence type="predicted"/>
<protein>
    <submittedName>
        <fullName evidence="1">Putative pyrroloquinoline-quinone binding quinoprotein</fullName>
    </submittedName>
</protein>
<name>A0A652YXU6_NOCGL</name>